<keyword evidence="2" id="KW-1185">Reference proteome</keyword>
<dbReference type="InterPro" id="IPR010982">
    <property type="entry name" value="Lambda_DNA-bd_dom_sf"/>
</dbReference>
<evidence type="ECO:0000313" key="2">
    <source>
        <dbReference type="Proteomes" id="UP000192276"/>
    </source>
</evidence>
<proteinExistence type="predicted"/>
<evidence type="ECO:0008006" key="3">
    <source>
        <dbReference type="Google" id="ProtNLM"/>
    </source>
</evidence>
<organism evidence="1 2">
    <name type="scientific">Niastella populi</name>
    <dbReference type="NCBI Taxonomy" id="550983"/>
    <lineage>
        <taxon>Bacteria</taxon>
        <taxon>Pseudomonadati</taxon>
        <taxon>Bacteroidota</taxon>
        <taxon>Chitinophagia</taxon>
        <taxon>Chitinophagales</taxon>
        <taxon>Chitinophagaceae</taxon>
        <taxon>Niastella</taxon>
    </lineage>
</organism>
<accession>A0A1V9F0Q7</accession>
<reference evidence="2" key="1">
    <citation type="submission" date="2016-04" db="EMBL/GenBank/DDBJ databases">
        <authorList>
            <person name="Chen L."/>
            <person name="Zhuang W."/>
            <person name="Wang G."/>
        </authorList>
    </citation>
    <scope>NUCLEOTIDE SEQUENCE [LARGE SCALE GENOMIC DNA]</scope>
    <source>
        <strain evidence="2">208</strain>
    </source>
</reference>
<comment type="caution">
    <text evidence="1">The sequence shown here is derived from an EMBL/GenBank/DDBJ whole genome shotgun (WGS) entry which is preliminary data.</text>
</comment>
<sequence>MRKRRTSAKRPVAQELSAAETEKMLNKIGKLLKNKRQARTTLESFSYEINISRSAMTRYEAGGDMYLSTFLKLLHGLDIKPEDFFKDI</sequence>
<protein>
    <recommendedName>
        <fullName evidence="3">HTH cro/C1-type domain-containing protein</fullName>
    </recommendedName>
</protein>
<dbReference type="Gene3D" id="1.10.260.40">
    <property type="entry name" value="lambda repressor-like DNA-binding domains"/>
    <property type="match status" value="1"/>
</dbReference>
<dbReference type="Proteomes" id="UP000192276">
    <property type="component" value="Unassembled WGS sequence"/>
</dbReference>
<dbReference type="AlphaFoldDB" id="A0A1V9F0Q7"/>
<name>A0A1V9F0Q7_9BACT</name>
<dbReference type="OrthoDB" id="674942at2"/>
<dbReference type="RefSeq" id="WP_081169837.1">
    <property type="nucleotide sequence ID" value="NZ_LWBP01000215.1"/>
</dbReference>
<gene>
    <name evidence="1" type="ORF">A4R26_29110</name>
</gene>
<dbReference type="EMBL" id="LWBP01000215">
    <property type="protein sequence ID" value="OQP51961.1"/>
    <property type="molecule type" value="Genomic_DNA"/>
</dbReference>
<evidence type="ECO:0000313" key="1">
    <source>
        <dbReference type="EMBL" id="OQP51961.1"/>
    </source>
</evidence>
<dbReference type="SUPFAM" id="SSF47413">
    <property type="entry name" value="lambda repressor-like DNA-binding domains"/>
    <property type="match status" value="1"/>
</dbReference>
<dbReference type="GO" id="GO:0003677">
    <property type="term" value="F:DNA binding"/>
    <property type="evidence" value="ECO:0007669"/>
    <property type="project" value="InterPro"/>
</dbReference>